<proteinExistence type="predicted"/>
<dbReference type="PATRIC" id="fig|1384056.3.peg.2629"/>
<dbReference type="Proteomes" id="UP000029393">
    <property type="component" value="Unassembled WGS sequence"/>
</dbReference>
<dbReference type="EMBL" id="AVCK01000064">
    <property type="protein sequence ID" value="KFN41542.1"/>
    <property type="molecule type" value="Genomic_DNA"/>
</dbReference>
<evidence type="ECO:0000259" key="1">
    <source>
        <dbReference type="PROSITE" id="PS50234"/>
    </source>
</evidence>
<dbReference type="STRING" id="1384056.N787_05575"/>
<feature type="domain" description="VWFA" evidence="1">
    <location>
        <begin position="1"/>
        <end position="178"/>
    </location>
</feature>
<dbReference type="SMART" id="SM00327">
    <property type="entry name" value="VWA"/>
    <property type="match status" value="1"/>
</dbReference>
<dbReference type="AlphaFoldDB" id="A0A091AQY6"/>
<dbReference type="eggNOG" id="COG2304">
    <property type="taxonomic scope" value="Bacteria"/>
</dbReference>
<dbReference type="Gene3D" id="3.40.50.410">
    <property type="entry name" value="von Willebrand factor, type A domain"/>
    <property type="match status" value="1"/>
</dbReference>
<dbReference type="InterPro" id="IPR051266">
    <property type="entry name" value="CLCR"/>
</dbReference>
<dbReference type="InterPro" id="IPR036465">
    <property type="entry name" value="vWFA_dom_sf"/>
</dbReference>
<keyword evidence="3" id="KW-1185">Reference proteome</keyword>
<dbReference type="PANTHER" id="PTHR10579">
    <property type="entry name" value="CALCIUM-ACTIVATED CHLORIDE CHANNEL REGULATOR"/>
    <property type="match status" value="1"/>
</dbReference>
<dbReference type="PANTHER" id="PTHR10579:SF43">
    <property type="entry name" value="ZINC FINGER (C3HC4-TYPE RING FINGER) FAMILY PROTEIN"/>
    <property type="match status" value="1"/>
</dbReference>
<comment type="caution">
    <text evidence="2">The sequence shown here is derived from an EMBL/GenBank/DDBJ whole genome shotgun (WGS) entry which is preliminary data.</text>
</comment>
<evidence type="ECO:0000313" key="3">
    <source>
        <dbReference type="Proteomes" id="UP000029393"/>
    </source>
</evidence>
<reference evidence="2 3" key="1">
    <citation type="submission" date="2013-09" db="EMBL/GenBank/DDBJ databases">
        <title>Genome sequencing of Arenimonas metalli.</title>
        <authorList>
            <person name="Chen F."/>
            <person name="Wang G."/>
        </authorList>
    </citation>
    <scope>NUCLEOTIDE SEQUENCE [LARGE SCALE GENOMIC DNA]</scope>
    <source>
        <strain evidence="2 3">CF5-1</strain>
    </source>
</reference>
<protein>
    <recommendedName>
        <fullName evidence="1">VWFA domain-containing protein</fullName>
    </recommendedName>
</protein>
<dbReference type="SUPFAM" id="SSF53300">
    <property type="entry name" value="vWA-like"/>
    <property type="match status" value="1"/>
</dbReference>
<organism evidence="2 3">
    <name type="scientific">Arenimonas metalli CF5-1</name>
    <dbReference type="NCBI Taxonomy" id="1384056"/>
    <lineage>
        <taxon>Bacteria</taxon>
        <taxon>Pseudomonadati</taxon>
        <taxon>Pseudomonadota</taxon>
        <taxon>Gammaproteobacteria</taxon>
        <taxon>Lysobacterales</taxon>
        <taxon>Lysobacteraceae</taxon>
        <taxon>Arenimonas</taxon>
    </lineage>
</organism>
<accession>A0A091AQY6</accession>
<dbReference type="InterPro" id="IPR002035">
    <property type="entry name" value="VWF_A"/>
</dbReference>
<dbReference type="Pfam" id="PF13519">
    <property type="entry name" value="VWA_2"/>
    <property type="match status" value="1"/>
</dbReference>
<dbReference type="PROSITE" id="PS50234">
    <property type="entry name" value="VWFA"/>
    <property type="match status" value="1"/>
</dbReference>
<sequence length="566" mass="59647">MIVLDASGSMWGQIDGKPKLQIARETLATVLADTPAGTELGLVAYGHRSKGDCRDIELVIRPGAGTAPAINDAVAKMKFLGMTPLSDAVTAAARELRHTERRATVVLVTDGLETCKADPCAVAKALEESGVDFTAHVVGFGLSAEEGKQVACLAENTGGRYFAANDASSLAAAIARTVVDAPPAAPSPPAGLDAPDSVPMSSRFSVGWTGPGDRYDDVQVFDPAGRGGLGVVLDSQRVRTDAGFGEKKVTVVAPAVPGDYQLRYYHGELRRVIAARALDVVATDVALSAPDEVAIASRITVGWTGPGARYDDVQVFDPAARGGQGQVLDSQRVATDPGAAQRQVTVVAPAVPGDYQLRYYNGDNREVLVTRPLRVVAAEVSLDAPASAPMASRITVGWAGPGARFDEVQLFDPAAKGGDGRVVDNQRVATDKGAAQKQATVVAPAVPGQYQLRYYNGDNRTVLATRPITVTAIDVSLQAPDRVPVDSLITVRWTGPGAPFDNIEIHDPAARNGEGQLVVNRRVTTDPGFARREATLRTPKAAGTYQLRYYNGDNRAVLATRPLIVE</sequence>
<evidence type="ECO:0000313" key="2">
    <source>
        <dbReference type="EMBL" id="KFN41542.1"/>
    </source>
</evidence>
<name>A0A091AQY6_9GAMM</name>
<gene>
    <name evidence="2" type="ORF">N787_05575</name>
</gene>